<keyword evidence="2" id="KW-0808">Transferase</keyword>
<dbReference type="GO" id="GO:0005524">
    <property type="term" value="F:ATP binding"/>
    <property type="evidence" value="ECO:0007669"/>
    <property type="project" value="InterPro"/>
</dbReference>
<sequence length="251" mass="27490">MGYLTRNPNAERADILTQVASGLAYLHTADFVKPVIIHGDLHPGNILITTDKRAVVCDFGLCHVVPDGHLASLSFRPDQMPRGRTAYIAPELYEADVRRSASSDVYSFGILAWELYAGQAPFADRAAGAMASMLQLAKGERPMRCEVQRGDFTDVIWSLVKDCWAHEGAGRPSMLVARRRLTASVVPTTNVDDPRHTPGPVPLSIHARAEVSDHMCPNPAPRDVPEDLGPKAPCVSPPVGFFARFRKFFFG</sequence>
<dbReference type="InterPro" id="IPR011009">
    <property type="entry name" value="Kinase-like_dom_sf"/>
</dbReference>
<dbReference type="SUPFAM" id="SSF56112">
    <property type="entry name" value="Protein kinase-like (PK-like)"/>
    <property type="match status" value="1"/>
</dbReference>
<accession>A0A165KZ13</accession>
<name>A0A165KZ13_EXIGL</name>
<evidence type="ECO:0000313" key="3">
    <source>
        <dbReference type="Proteomes" id="UP000077266"/>
    </source>
</evidence>
<protein>
    <submittedName>
        <fullName evidence="2">Kinase-like protein</fullName>
    </submittedName>
</protein>
<dbReference type="InterPro" id="IPR000719">
    <property type="entry name" value="Prot_kinase_dom"/>
</dbReference>
<dbReference type="PANTHER" id="PTHR44329">
    <property type="entry name" value="SERINE/THREONINE-PROTEIN KINASE TNNI3K-RELATED"/>
    <property type="match status" value="1"/>
</dbReference>
<proteinExistence type="predicted"/>
<evidence type="ECO:0000313" key="2">
    <source>
        <dbReference type="EMBL" id="KZV97111.1"/>
    </source>
</evidence>
<dbReference type="AlphaFoldDB" id="A0A165KZ13"/>
<dbReference type="Pfam" id="PF07714">
    <property type="entry name" value="PK_Tyr_Ser-Thr"/>
    <property type="match status" value="1"/>
</dbReference>
<dbReference type="InterPro" id="IPR001245">
    <property type="entry name" value="Ser-Thr/Tyr_kinase_cat_dom"/>
</dbReference>
<dbReference type="InParanoid" id="A0A165KZ13"/>
<gene>
    <name evidence="2" type="ORF">EXIGLDRAFT_670439</name>
</gene>
<dbReference type="Proteomes" id="UP000077266">
    <property type="component" value="Unassembled WGS sequence"/>
</dbReference>
<dbReference type="STRING" id="1314781.A0A165KZ13"/>
<dbReference type="GO" id="GO:0004674">
    <property type="term" value="F:protein serine/threonine kinase activity"/>
    <property type="evidence" value="ECO:0007669"/>
    <property type="project" value="TreeGrafter"/>
</dbReference>
<feature type="domain" description="Protein kinase" evidence="1">
    <location>
        <begin position="1"/>
        <end position="186"/>
    </location>
</feature>
<dbReference type="OrthoDB" id="4062651at2759"/>
<dbReference type="PROSITE" id="PS50011">
    <property type="entry name" value="PROTEIN_KINASE_DOM"/>
    <property type="match status" value="1"/>
</dbReference>
<keyword evidence="2" id="KW-0418">Kinase</keyword>
<dbReference type="Gene3D" id="1.10.510.10">
    <property type="entry name" value="Transferase(Phosphotransferase) domain 1"/>
    <property type="match status" value="1"/>
</dbReference>
<keyword evidence="3" id="KW-1185">Reference proteome</keyword>
<reference evidence="2 3" key="1">
    <citation type="journal article" date="2016" name="Mol. Biol. Evol.">
        <title>Comparative Genomics of Early-Diverging Mushroom-Forming Fungi Provides Insights into the Origins of Lignocellulose Decay Capabilities.</title>
        <authorList>
            <person name="Nagy L.G."/>
            <person name="Riley R."/>
            <person name="Tritt A."/>
            <person name="Adam C."/>
            <person name="Daum C."/>
            <person name="Floudas D."/>
            <person name="Sun H."/>
            <person name="Yadav J.S."/>
            <person name="Pangilinan J."/>
            <person name="Larsson K.H."/>
            <person name="Matsuura K."/>
            <person name="Barry K."/>
            <person name="Labutti K."/>
            <person name="Kuo R."/>
            <person name="Ohm R.A."/>
            <person name="Bhattacharya S.S."/>
            <person name="Shirouzu T."/>
            <person name="Yoshinaga Y."/>
            <person name="Martin F.M."/>
            <person name="Grigoriev I.V."/>
            <person name="Hibbett D.S."/>
        </authorList>
    </citation>
    <scope>NUCLEOTIDE SEQUENCE [LARGE SCALE GENOMIC DNA]</scope>
    <source>
        <strain evidence="2 3">HHB12029</strain>
    </source>
</reference>
<dbReference type="InterPro" id="IPR051681">
    <property type="entry name" value="Ser/Thr_Kinases-Pseudokinases"/>
</dbReference>
<evidence type="ECO:0000259" key="1">
    <source>
        <dbReference type="PROSITE" id="PS50011"/>
    </source>
</evidence>
<dbReference type="EMBL" id="KV425934">
    <property type="protein sequence ID" value="KZV97111.1"/>
    <property type="molecule type" value="Genomic_DNA"/>
</dbReference>
<organism evidence="2 3">
    <name type="scientific">Exidia glandulosa HHB12029</name>
    <dbReference type="NCBI Taxonomy" id="1314781"/>
    <lineage>
        <taxon>Eukaryota</taxon>
        <taxon>Fungi</taxon>
        <taxon>Dikarya</taxon>
        <taxon>Basidiomycota</taxon>
        <taxon>Agaricomycotina</taxon>
        <taxon>Agaricomycetes</taxon>
        <taxon>Auriculariales</taxon>
        <taxon>Exidiaceae</taxon>
        <taxon>Exidia</taxon>
    </lineage>
</organism>